<dbReference type="InterPro" id="IPR050755">
    <property type="entry name" value="TRAFAC_YlqF/YawG_RiboMat"/>
</dbReference>
<dbReference type="CDD" id="cd01858">
    <property type="entry name" value="NGP_1"/>
    <property type="match status" value="1"/>
</dbReference>
<feature type="compositionally biased region" description="Basic and acidic residues" evidence="7">
    <location>
        <begin position="500"/>
        <end position="509"/>
    </location>
</feature>
<comment type="subcellular location">
    <subcellularLocation>
        <location evidence="1">Nucleus</location>
        <location evidence="1">Nucleolus</location>
    </subcellularLocation>
</comment>
<evidence type="ECO:0000259" key="8">
    <source>
        <dbReference type="PROSITE" id="PS51721"/>
    </source>
</evidence>
<keyword evidence="3" id="KW-0342">GTP-binding</keyword>
<dbReference type="FunFam" id="1.10.1580.10:FF:000001">
    <property type="entry name" value="Nucleolar GTP-binding protein 2"/>
    <property type="match status" value="1"/>
</dbReference>
<name>A0A061RMT1_9CHLO</name>
<keyword evidence="4" id="KW-0539">Nucleus</keyword>
<dbReference type="Pfam" id="PF01926">
    <property type="entry name" value="MMR_HSR1"/>
    <property type="match status" value="1"/>
</dbReference>
<evidence type="ECO:0000256" key="6">
    <source>
        <dbReference type="ARBA" id="ARBA00070018"/>
    </source>
</evidence>
<evidence type="ECO:0000313" key="9">
    <source>
        <dbReference type="EMBL" id="JAC71980.1"/>
    </source>
</evidence>
<evidence type="ECO:0000256" key="1">
    <source>
        <dbReference type="ARBA" id="ARBA00004604"/>
    </source>
</evidence>
<dbReference type="InterPro" id="IPR006073">
    <property type="entry name" value="GTP-bd"/>
</dbReference>
<dbReference type="Gene3D" id="1.10.1580.10">
    <property type="match status" value="1"/>
</dbReference>
<feature type="non-terminal residue" evidence="9">
    <location>
        <position position="509"/>
    </location>
</feature>
<dbReference type="GO" id="GO:0005525">
    <property type="term" value="F:GTP binding"/>
    <property type="evidence" value="ECO:0007669"/>
    <property type="project" value="UniProtKB-KW"/>
</dbReference>
<evidence type="ECO:0000256" key="2">
    <source>
        <dbReference type="ARBA" id="ARBA00022741"/>
    </source>
</evidence>
<organism evidence="9">
    <name type="scientific">Tetraselmis sp. GSL018</name>
    <dbReference type="NCBI Taxonomy" id="582737"/>
    <lineage>
        <taxon>Eukaryota</taxon>
        <taxon>Viridiplantae</taxon>
        <taxon>Chlorophyta</taxon>
        <taxon>core chlorophytes</taxon>
        <taxon>Chlorodendrophyceae</taxon>
        <taxon>Chlorodendrales</taxon>
        <taxon>Chlorodendraceae</taxon>
        <taxon>Tetraselmis</taxon>
    </lineage>
</organism>
<gene>
    <name evidence="9" type="primary">GNL2</name>
    <name evidence="9" type="ORF">TSPGSL018_746</name>
</gene>
<dbReference type="FunFam" id="3.40.50.300:FF:000559">
    <property type="entry name" value="Nuclear/nucleolar GTPase 2"/>
    <property type="match status" value="1"/>
</dbReference>
<feature type="compositionally biased region" description="Acidic residues" evidence="7">
    <location>
        <begin position="437"/>
        <end position="446"/>
    </location>
</feature>
<dbReference type="GO" id="GO:0005730">
    <property type="term" value="C:nucleolus"/>
    <property type="evidence" value="ECO:0007669"/>
    <property type="project" value="UniProtKB-SubCell"/>
</dbReference>
<dbReference type="PANTHER" id="PTHR11089:SF9">
    <property type="entry name" value="NUCLEOLAR GTP-BINDING PROTEIN 2"/>
    <property type="match status" value="1"/>
</dbReference>
<dbReference type="SUPFAM" id="SSF52540">
    <property type="entry name" value="P-loop containing nucleoside triphosphate hydrolases"/>
    <property type="match status" value="1"/>
</dbReference>
<sequence length="509" mass="56370">RKRPNLGVDSLEEMLDKAEKVAEGFDAAGGAKGEDRAEREPAKDSVFEKGQSKRIWGELYKVVDSSDVLIQVLDARDPMGTRCKHLESHLRRNCRHKHLLLLVNKCDLVPAWVTKRWLHTLSREYPTLAFHASVTNPFGKGALLSLLRQLARLRSDKKAISVGFVGYPNVGKSSVINTLRTKKVCKTAPIPGETKVWQYVTLMKRIFLIDCPGVVYNKTQDTDVDTVLKGVLRVENLEDASEYIPAVLERVKPEYLMRAYSVKPWSDAEDFLTQIARNTGKLLKGGDPDLNTAARMVLYDWQRGKIPFFYLPPDHTLEPPETKPEEIEEVVEAPAEAVQPDAAEEAEGQLAARAAAAVLETVGTETSKQLKDKIPVQPGFYSPEDAQEEENGDLQATEVVAEELAGNSESDSDDSVGYEAEDLSWEAVMASVHGTEEETIDDEETAKEEGEHVAGRNVGNNQSTSGAEKGKKRRGNSQNEEKVAKPTDDGKQSNGKKPRPSREVANPKK</sequence>
<feature type="non-terminal residue" evidence="9">
    <location>
        <position position="1"/>
    </location>
</feature>
<feature type="compositionally biased region" description="Basic and acidic residues" evidence="7">
    <location>
        <begin position="32"/>
        <end position="44"/>
    </location>
</feature>
<dbReference type="PROSITE" id="PS51721">
    <property type="entry name" value="G_CP"/>
    <property type="match status" value="1"/>
</dbReference>
<evidence type="ECO:0000256" key="3">
    <source>
        <dbReference type="ARBA" id="ARBA00023134"/>
    </source>
</evidence>
<feature type="domain" description="CP-type G" evidence="8">
    <location>
        <begin position="56"/>
        <end position="217"/>
    </location>
</feature>
<dbReference type="Gene3D" id="3.40.50.300">
    <property type="entry name" value="P-loop containing nucleotide triphosphate hydrolases"/>
    <property type="match status" value="1"/>
</dbReference>
<reference evidence="9" key="1">
    <citation type="submission" date="2014-05" db="EMBL/GenBank/DDBJ databases">
        <title>The transcriptome of the halophilic microalga Tetraselmis sp. GSL018 isolated from the Great Salt Lake, Utah.</title>
        <authorList>
            <person name="Jinkerson R.E."/>
            <person name="D'Adamo S."/>
            <person name="Posewitz M.C."/>
        </authorList>
    </citation>
    <scope>NUCLEOTIDE SEQUENCE</scope>
    <source>
        <strain evidence="9">GSL018</strain>
    </source>
</reference>
<feature type="compositionally biased region" description="Acidic residues" evidence="7">
    <location>
        <begin position="410"/>
        <end position="424"/>
    </location>
</feature>
<keyword evidence="2" id="KW-0547">Nucleotide-binding</keyword>
<dbReference type="PRINTS" id="PR00326">
    <property type="entry name" value="GTP1OBG"/>
</dbReference>
<dbReference type="InterPro" id="IPR024929">
    <property type="entry name" value="GNL2_CP_dom"/>
</dbReference>
<accession>A0A061RMT1</accession>
<dbReference type="InterPro" id="IPR023179">
    <property type="entry name" value="GTP-bd_ortho_bundle_sf"/>
</dbReference>
<evidence type="ECO:0000256" key="7">
    <source>
        <dbReference type="SAM" id="MobiDB-lite"/>
    </source>
</evidence>
<feature type="region of interest" description="Disordered" evidence="7">
    <location>
        <begin position="364"/>
        <end position="509"/>
    </location>
</feature>
<dbReference type="InterPro" id="IPR030378">
    <property type="entry name" value="G_CP_dom"/>
</dbReference>
<evidence type="ECO:0000256" key="4">
    <source>
        <dbReference type="ARBA" id="ARBA00023242"/>
    </source>
</evidence>
<proteinExistence type="predicted"/>
<dbReference type="AlphaFoldDB" id="A0A061RMT1"/>
<feature type="compositionally biased region" description="Basic and acidic residues" evidence="7">
    <location>
        <begin position="479"/>
        <end position="491"/>
    </location>
</feature>
<protein>
    <recommendedName>
        <fullName evidence="6">Nuclear/nucleolar GTPase 2</fullName>
    </recommendedName>
</protein>
<dbReference type="EMBL" id="GBEZ01014064">
    <property type="protein sequence ID" value="JAC71980.1"/>
    <property type="molecule type" value="Transcribed_RNA"/>
</dbReference>
<feature type="region of interest" description="Disordered" evidence="7">
    <location>
        <begin position="25"/>
        <end position="44"/>
    </location>
</feature>
<dbReference type="PANTHER" id="PTHR11089">
    <property type="entry name" value="GTP-BINDING PROTEIN-RELATED"/>
    <property type="match status" value="1"/>
</dbReference>
<dbReference type="InterPro" id="IPR027417">
    <property type="entry name" value="P-loop_NTPase"/>
</dbReference>
<evidence type="ECO:0000256" key="5">
    <source>
        <dbReference type="ARBA" id="ARBA00059990"/>
    </source>
</evidence>
<comment type="function">
    <text evidence="5">GTPase involved in pre-60S ribosomal subunit maturation.</text>
</comment>